<proteinExistence type="predicted"/>
<dbReference type="eggNOG" id="COG2738">
    <property type="taxonomic scope" value="Bacteria"/>
</dbReference>
<evidence type="ECO:0000313" key="3">
    <source>
        <dbReference type="Proteomes" id="UP000017148"/>
    </source>
</evidence>
<dbReference type="InterPro" id="IPR007395">
    <property type="entry name" value="Zn_peptidase_2"/>
</dbReference>
<dbReference type="PANTHER" id="PTHR36434:SF1">
    <property type="entry name" value="MEMBRANE PROTEASE YUGP-RELATED"/>
    <property type="match status" value="1"/>
</dbReference>
<dbReference type="Proteomes" id="UP000017148">
    <property type="component" value="Unassembled WGS sequence"/>
</dbReference>
<dbReference type="AlphaFoldDB" id="U7DA34"/>
<sequence>MMYLFDPLYFIILAPGLLLAAYATMITKSTFAKYSEVASSTGITGSQAAQRLLSNAGVHDVSIEPVQGFLSDHYDPRNKTLRLSPDVYNSRSLSAIGVACHEAGHALQHADAYFWLGLRSNMVPVVQFSSNFSYILLMLGFILNFPGLLSVGIILFSAAVVFSIVTLPVEWDASARAKKLMVSTGVVPEKEAVASGKVLNAAFLTYVASALTSLLTLLYYILRAQQRR</sequence>
<gene>
    <name evidence="2" type="ORF">CALK_1189</name>
</gene>
<keyword evidence="1" id="KW-0812">Transmembrane</keyword>
<comment type="caution">
    <text evidence="2">The sequence shown here is derived from an EMBL/GenBank/DDBJ whole genome shotgun (WGS) entry which is preliminary data.</text>
</comment>
<dbReference type="OrthoDB" id="9784298at2"/>
<feature type="transmembrane region" description="Helical" evidence="1">
    <location>
        <begin position="6"/>
        <end position="25"/>
    </location>
</feature>
<dbReference type="PATRIC" id="fig|1313304.3.peg.1137"/>
<dbReference type="EMBL" id="ASJR01000008">
    <property type="protein sequence ID" value="ERP31967.1"/>
    <property type="molecule type" value="Genomic_DNA"/>
</dbReference>
<dbReference type="RefSeq" id="WP_022636668.1">
    <property type="nucleotide sequence ID" value="NZ_ASJR01000008.1"/>
</dbReference>
<organism evidence="2 3">
    <name type="scientific">Chitinivibrio alkaliphilus ACht1</name>
    <dbReference type="NCBI Taxonomy" id="1313304"/>
    <lineage>
        <taxon>Bacteria</taxon>
        <taxon>Pseudomonadati</taxon>
        <taxon>Fibrobacterota</taxon>
        <taxon>Chitinivibrionia</taxon>
        <taxon>Chitinivibrionales</taxon>
        <taxon>Chitinivibrionaceae</taxon>
        <taxon>Chitinivibrio</taxon>
    </lineage>
</organism>
<feature type="transmembrane region" description="Helical" evidence="1">
    <location>
        <begin position="132"/>
        <end position="165"/>
    </location>
</feature>
<evidence type="ECO:0000256" key="1">
    <source>
        <dbReference type="SAM" id="Phobius"/>
    </source>
</evidence>
<protein>
    <submittedName>
        <fullName evidence="2">Putative neutral zinc metallopeptidase</fullName>
    </submittedName>
</protein>
<keyword evidence="1" id="KW-1133">Transmembrane helix</keyword>
<dbReference type="STRING" id="1313304.CALK_1189"/>
<keyword evidence="3" id="KW-1185">Reference proteome</keyword>
<dbReference type="Pfam" id="PF04298">
    <property type="entry name" value="Zn_peptidase_2"/>
    <property type="match status" value="1"/>
</dbReference>
<dbReference type="PANTHER" id="PTHR36434">
    <property type="entry name" value="MEMBRANE PROTEASE YUGP-RELATED"/>
    <property type="match status" value="1"/>
</dbReference>
<name>U7DA34_9BACT</name>
<reference evidence="2 3" key="1">
    <citation type="journal article" date="2013" name="Environ. Microbiol.">
        <title>Genome analysis of Chitinivibrio alkaliphilus gen. nov., sp. nov., a novel extremely haloalkaliphilic anaerobic chitinolytic bacterium from the candidate phylum Termite Group 3.</title>
        <authorList>
            <person name="Sorokin D.Y."/>
            <person name="Gumerov V.M."/>
            <person name="Rakitin A.L."/>
            <person name="Beletsky A.V."/>
            <person name="Damste J.S."/>
            <person name="Muyzer G."/>
            <person name="Mardanov A.V."/>
            <person name="Ravin N.V."/>
        </authorList>
    </citation>
    <scope>NUCLEOTIDE SEQUENCE [LARGE SCALE GENOMIC DNA]</scope>
    <source>
        <strain evidence="2 3">ACht1</strain>
    </source>
</reference>
<keyword evidence="1" id="KW-0472">Membrane</keyword>
<evidence type="ECO:0000313" key="2">
    <source>
        <dbReference type="EMBL" id="ERP31967.1"/>
    </source>
</evidence>
<accession>U7DA34</accession>
<feature type="transmembrane region" description="Helical" evidence="1">
    <location>
        <begin position="203"/>
        <end position="222"/>
    </location>
</feature>